<evidence type="ECO:0000259" key="3">
    <source>
        <dbReference type="PROSITE" id="PS51462"/>
    </source>
</evidence>
<gene>
    <name evidence="4" type="ORF">THAOC_07212</name>
</gene>
<proteinExistence type="predicted"/>
<dbReference type="EMBL" id="AGNL01007333">
    <property type="protein sequence ID" value="EJK71361.1"/>
    <property type="molecule type" value="Genomic_DNA"/>
</dbReference>
<keyword evidence="2" id="KW-0378">Hydrolase</keyword>
<dbReference type="Pfam" id="PF00293">
    <property type="entry name" value="NUDIX"/>
    <property type="match status" value="1"/>
</dbReference>
<dbReference type="PANTHER" id="PTHR43046">
    <property type="entry name" value="GDP-MANNOSE MANNOSYL HYDROLASE"/>
    <property type="match status" value="1"/>
</dbReference>
<comment type="cofactor">
    <cofactor evidence="1">
        <name>Mg(2+)</name>
        <dbReference type="ChEBI" id="CHEBI:18420"/>
    </cofactor>
</comment>
<dbReference type="Proteomes" id="UP000266841">
    <property type="component" value="Unassembled WGS sequence"/>
</dbReference>
<dbReference type="OrthoDB" id="201688at2759"/>
<dbReference type="GO" id="GO:0016787">
    <property type="term" value="F:hydrolase activity"/>
    <property type="evidence" value="ECO:0007669"/>
    <property type="project" value="UniProtKB-KW"/>
</dbReference>
<sequence length="300" mass="33367">MSGVSRQDVSVSGGSFSSRKLVMGPPRLAEAPSVTGVCELPTTTRQTIEVDTAADSRAGANRSNMFQSGVPYHETGAFKTRRTFLPDDQYGVALDNLVKGCTDILLLSPDGQKVFTGKRCVQPQPDWWFMGGRMFPGETPVESGQRLLKRELGLEVEGSRFKVVCTQTFAFGMREQAPKEHGTTDAQFCYKVQLLDDEEVGKVVLDPNEYSASEWKLPGEILEGNYHPALKYAVGCLLAGKALEEMEECEKKGGSDEELARLTREFFKRRRQVDDVMGTSDQYTLDSPELNYKCKVESKY</sequence>
<comment type="caution">
    <text evidence="4">The sequence shown here is derived from an EMBL/GenBank/DDBJ whole genome shotgun (WGS) entry which is preliminary data.</text>
</comment>
<reference evidence="4 5" key="1">
    <citation type="journal article" date="2012" name="Genome Biol.">
        <title>Genome and low-iron response of an oceanic diatom adapted to chronic iron limitation.</title>
        <authorList>
            <person name="Lommer M."/>
            <person name="Specht M."/>
            <person name="Roy A.S."/>
            <person name="Kraemer L."/>
            <person name="Andreson R."/>
            <person name="Gutowska M.A."/>
            <person name="Wolf J."/>
            <person name="Bergner S.V."/>
            <person name="Schilhabel M.B."/>
            <person name="Klostermeier U.C."/>
            <person name="Beiko R.G."/>
            <person name="Rosenstiel P."/>
            <person name="Hippler M."/>
            <person name="Laroche J."/>
        </authorList>
    </citation>
    <scope>NUCLEOTIDE SEQUENCE [LARGE SCALE GENOMIC DNA]</scope>
    <source>
        <strain evidence="4 5">CCMP1005</strain>
    </source>
</reference>
<dbReference type="AlphaFoldDB" id="K0TD04"/>
<protein>
    <recommendedName>
        <fullName evidence="3">Nudix hydrolase domain-containing protein</fullName>
    </recommendedName>
</protein>
<organism evidence="4 5">
    <name type="scientific">Thalassiosira oceanica</name>
    <name type="common">Marine diatom</name>
    <dbReference type="NCBI Taxonomy" id="159749"/>
    <lineage>
        <taxon>Eukaryota</taxon>
        <taxon>Sar</taxon>
        <taxon>Stramenopiles</taxon>
        <taxon>Ochrophyta</taxon>
        <taxon>Bacillariophyta</taxon>
        <taxon>Coscinodiscophyceae</taxon>
        <taxon>Thalassiosirophycidae</taxon>
        <taxon>Thalassiosirales</taxon>
        <taxon>Thalassiosiraceae</taxon>
        <taxon>Thalassiosira</taxon>
    </lineage>
</organism>
<dbReference type="InterPro" id="IPR000086">
    <property type="entry name" value="NUDIX_hydrolase_dom"/>
</dbReference>
<evidence type="ECO:0000313" key="5">
    <source>
        <dbReference type="Proteomes" id="UP000266841"/>
    </source>
</evidence>
<dbReference type="Gene3D" id="3.90.79.10">
    <property type="entry name" value="Nucleoside Triphosphate Pyrophosphohydrolase"/>
    <property type="match status" value="1"/>
</dbReference>
<dbReference type="OMA" id="ELNYKCK"/>
<dbReference type="PROSITE" id="PS51462">
    <property type="entry name" value="NUDIX"/>
    <property type="match status" value="1"/>
</dbReference>
<dbReference type="SUPFAM" id="SSF55811">
    <property type="entry name" value="Nudix"/>
    <property type="match status" value="1"/>
</dbReference>
<dbReference type="eggNOG" id="ENOG502S1U3">
    <property type="taxonomic scope" value="Eukaryota"/>
</dbReference>
<accession>K0TD04</accession>
<name>K0TD04_THAOC</name>
<evidence type="ECO:0000256" key="1">
    <source>
        <dbReference type="ARBA" id="ARBA00001946"/>
    </source>
</evidence>
<evidence type="ECO:0000313" key="4">
    <source>
        <dbReference type="EMBL" id="EJK71361.1"/>
    </source>
</evidence>
<dbReference type="PANTHER" id="PTHR43046:SF13">
    <property type="entry name" value="NUDIX HYDROLASE DOMAIN-CONTAINING PROTEIN"/>
    <property type="match status" value="1"/>
</dbReference>
<feature type="domain" description="Nudix hydrolase" evidence="3">
    <location>
        <begin position="97"/>
        <end position="238"/>
    </location>
</feature>
<evidence type="ECO:0000256" key="2">
    <source>
        <dbReference type="ARBA" id="ARBA00022801"/>
    </source>
</evidence>
<keyword evidence="5" id="KW-1185">Reference proteome</keyword>
<dbReference type="InterPro" id="IPR015797">
    <property type="entry name" value="NUDIX_hydrolase-like_dom_sf"/>
</dbReference>